<dbReference type="PRINTS" id="PR00125">
    <property type="entry name" value="ATPASEDELTA"/>
</dbReference>
<comment type="caution">
    <text evidence="9">The sequence shown here is derived from an EMBL/GenBank/DDBJ whole genome shotgun (WGS) entry which is preliminary data.</text>
</comment>
<comment type="similarity">
    <text evidence="8">Belongs to the ATPase delta chain family.</text>
</comment>
<evidence type="ECO:0000256" key="8">
    <source>
        <dbReference type="HAMAP-Rule" id="MF_01416"/>
    </source>
</evidence>
<keyword evidence="6 8" id="KW-0139">CF(1)</keyword>
<evidence type="ECO:0000256" key="4">
    <source>
        <dbReference type="ARBA" id="ARBA00023065"/>
    </source>
</evidence>
<dbReference type="HAMAP" id="MF_01416">
    <property type="entry name" value="ATP_synth_delta_bact"/>
    <property type="match status" value="1"/>
</dbReference>
<keyword evidence="4 8" id="KW-0406">Ion transport</keyword>
<organism evidence="9 10">
    <name type="scientific">Staphylococcus felis</name>
    <dbReference type="NCBI Taxonomy" id="46127"/>
    <lineage>
        <taxon>Bacteria</taxon>
        <taxon>Bacillati</taxon>
        <taxon>Bacillota</taxon>
        <taxon>Bacilli</taxon>
        <taxon>Bacillales</taxon>
        <taxon>Staphylococcaceae</taxon>
        <taxon>Staphylococcus</taxon>
    </lineage>
</organism>
<dbReference type="NCBIfam" id="TIGR01145">
    <property type="entry name" value="ATP_synt_delta"/>
    <property type="match status" value="1"/>
</dbReference>
<reference evidence="9 10" key="1">
    <citation type="journal article" date="2018" name="Vet. Microbiol.">
        <title>Characterisation of Staphylococcus felis isolated from cats using whole genome sequencing.</title>
        <authorList>
            <person name="Worthing K."/>
            <person name="Pang S."/>
            <person name="Trott D.J."/>
            <person name="Abraham S."/>
            <person name="Coombs G.W."/>
            <person name="Jordan D."/>
            <person name="McIntyre L."/>
            <person name="Davies M.R."/>
            <person name="Norris J."/>
        </authorList>
    </citation>
    <scope>NUCLEOTIDE SEQUENCE [LARGE SCALE GENOMIC DNA]</scope>
    <source>
        <strain evidence="9 10">F9</strain>
    </source>
</reference>
<name>A0A3E0ISQ0_9STAP</name>
<evidence type="ECO:0000256" key="6">
    <source>
        <dbReference type="ARBA" id="ARBA00023196"/>
    </source>
</evidence>
<dbReference type="InterPro" id="IPR020781">
    <property type="entry name" value="ATPase_OSCP/d_CS"/>
</dbReference>
<dbReference type="InterPro" id="IPR000711">
    <property type="entry name" value="ATPase_OSCP/dsu"/>
</dbReference>
<evidence type="ECO:0000256" key="7">
    <source>
        <dbReference type="ARBA" id="ARBA00023310"/>
    </source>
</evidence>
<dbReference type="PANTHER" id="PTHR11910">
    <property type="entry name" value="ATP SYNTHASE DELTA CHAIN"/>
    <property type="match status" value="1"/>
</dbReference>
<dbReference type="GO" id="GO:0005886">
    <property type="term" value="C:plasma membrane"/>
    <property type="evidence" value="ECO:0007669"/>
    <property type="project" value="UniProtKB-SubCell"/>
</dbReference>
<keyword evidence="8" id="KW-1003">Cell membrane</keyword>
<evidence type="ECO:0000313" key="10">
    <source>
        <dbReference type="Proteomes" id="UP000256562"/>
    </source>
</evidence>
<keyword evidence="7 8" id="KW-0066">ATP synthesis</keyword>
<dbReference type="SUPFAM" id="SSF47928">
    <property type="entry name" value="N-terminal domain of the delta subunit of the F1F0-ATP synthase"/>
    <property type="match status" value="1"/>
</dbReference>
<dbReference type="Proteomes" id="UP000256562">
    <property type="component" value="Unassembled WGS sequence"/>
</dbReference>
<keyword evidence="5 8" id="KW-0472">Membrane</keyword>
<proteinExistence type="inferred from homology"/>
<dbReference type="Pfam" id="PF00213">
    <property type="entry name" value="OSCP"/>
    <property type="match status" value="1"/>
</dbReference>
<keyword evidence="2 8" id="KW-0813">Transport</keyword>
<evidence type="ECO:0000256" key="3">
    <source>
        <dbReference type="ARBA" id="ARBA00022781"/>
    </source>
</evidence>
<accession>A0A3E0ISQ0</accession>
<dbReference type="InterPro" id="IPR026015">
    <property type="entry name" value="ATP_synth_OSCP/delta_N_sf"/>
</dbReference>
<comment type="subcellular location">
    <subcellularLocation>
        <location evidence="8">Cell membrane</location>
        <topology evidence="8">Peripheral membrane protein</topology>
    </subcellularLocation>
    <subcellularLocation>
        <location evidence="1">Membrane</location>
    </subcellularLocation>
</comment>
<comment type="function">
    <text evidence="8">F(1)F(0) ATP synthase produces ATP from ADP in the presence of a proton or sodium gradient. F-type ATPases consist of two structural domains, F(1) containing the extramembraneous catalytic core and F(0) containing the membrane proton channel, linked together by a central stalk and a peripheral stalk. During catalysis, ATP synthesis in the catalytic domain of F(1) is coupled via a rotary mechanism of the central stalk subunits to proton translocation.</text>
</comment>
<protein>
    <recommendedName>
        <fullName evidence="8">ATP synthase subunit delta</fullName>
    </recommendedName>
    <alternativeName>
        <fullName evidence="8">ATP synthase F(1) sector subunit delta</fullName>
    </alternativeName>
    <alternativeName>
        <fullName evidence="8">F-type ATPase subunit delta</fullName>
        <shortName evidence="8">F-ATPase subunit delta</shortName>
    </alternativeName>
</protein>
<dbReference type="GO" id="GO:0046933">
    <property type="term" value="F:proton-transporting ATP synthase activity, rotational mechanism"/>
    <property type="evidence" value="ECO:0007669"/>
    <property type="project" value="UniProtKB-UniRule"/>
</dbReference>
<dbReference type="RefSeq" id="WP_116093534.1">
    <property type="nucleotide sequence ID" value="NZ_QKXN01000129.1"/>
</dbReference>
<evidence type="ECO:0000313" key="9">
    <source>
        <dbReference type="EMBL" id="REI00788.1"/>
    </source>
</evidence>
<evidence type="ECO:0000256" key="1">
    <source>
        <dbReference type="ARBA" id="ARBA00004370"/>
    </source>
</evidence>
<dbReference type="NCBIfam" id="NF004399">
    <property type="entry name" value="PRK05758.1-1"/>
    <property type="match status" value="1"/>
</dbReference>
<dbReference type="EMBL" id="QKXQ01000042">
    <property type="protein sequence ID" value="REI00788.1"/>
    <property type="molecule type" value="Genomic_DNA"/>
</dbReference>
<keyword evidence="3 8" id="KW-0375">Hydrogen ion transport</keyword>
<gene>
    <name evidence="8" type="primary">atpH</name>
    <name evidence="9" type="ORF">DOS83_00935</name>
</gene>
<dbReference type="GO" id="GO:0045259">
    <property type="term" value="C:proton-transporting ATP synthase complex"/>
    <property type="evidence" value="ECO:0007669"/>
    <property type="project" value="UniProtKB-KW"/>
</dbReference>
<comment type="function">
    <text evidence="8">This protein is part of the stalk that links CF(0) to CF(1). It either transmits conformational changes from CF(0) to CF(1) or is implicated in proton conduction.</text>
</comment>
<evidence type="ECO:0000256" key="2">
    <source>
        <dbReference type="ARBA" id="ARBA00022448"/>
    </source>
</evidence>
<dbReference type="AlphaFoldDB" id="A0A3E0ISQ0"/>
<dbReference type="PROSITE" id="PS00389">
    <property type="entry name" value="ATPASE_DELTA"/>
    <property type="match status" value="1"/>
</dbReference>
<dbReference type="Gene3D" id="1.10.520.20">
    <property type="entry name" value="N-terminal domain of the delta subunit of the F1F0-ATP synthase"/>
    <property type="match status" value="1"/>
</dbReference>
<dbReference type="OrthoDB" id="9802471at2"/>
<evidence type="ECO:0000256" key="5">
    <source>
        <dbReference type="ARBA" id="ARBA00023136"/>
    </source>
</evidence>
<sequence>MADVARKYAQALFEVSTKHNVVEEVYTDFTEVYAALEDQMNYLKQIDHEPKVTINDRHKLVDKVFKGVNPFLFNTLKVVAGHRNFRLIDEIYEAFKENYNMHHGLAEAYIEMAQPLTEDELIQVKEALINRIGLKDLILHPNVNESLIGGIRVKIGTKVYDGSIQNDLNQLVRKFNRAH</sequence>